<dbReference type="InterPro" id="IPR036097">
    <property type="entry name" value="HisK_dim/P_sf"/>
</dbReference>
<dbReference type="InterPro" id="IPR003661">
    <property type="entry name" value="HisK_dim/P_dom"/>
</dbReference>
<dbReference type="InterPro" id="IPR050428">
    <property type="entry name" value="TCS_sensor_his_kinase"/>
</dbReference>
<dbReference type="PRINTS" id="PR00344">
    <property type="entry name" value="BCTRLSENSOR"/>
</dbReference>
<dbReference type="InterPro" id="IPR005467">
    <property type="entry name" value="His_kinase_dom"/>
</dbReference>
<evidence type="ECO:0000256" key="1">
    <source>
        <dbReference type="ARBA" id="ARBA00000085"/>
    </source>
</evidence>
<evidence type="ECO:0000256" key="6">
    <source>
        <dbReference type="ARBA" id="ARBA00022692"/>
    </source>
</evidence>
<evidence type="ECO:0000313" key="18">
    <source>
        <dbReference type="Proteomes" id="UP000436911"/>
    </source>
</evidence>
<dbReference type="SUPFAM" id="SSF47384">
    <property type="entry name" value="Homodimeric domain of signal transducing histidine kinase"/>
    <property type="match status" value="1"/>
</dbReference>
<gene>
    <name evidence="15" type="ORF">DXT89_04905</name>
    <name evidence="17" type="ORF">GOZ88_02375</name>
    <name evidence="16" type="ORF">GOZ90_03945</name>
</gene>
<dbReference type="InterPro" id="IPR004358">
    <property type="entry name" value="Sig_transdc_His_kin-like_C"/>
</dbReference>
<dbReference type="EMBL" id="WPHR01000002">
    <property type="protein sequence ID" value="MUZ71827.1"/>
    <property type="molecule type" value="Genomic_DNA"/>
</dbReference>
<evidence type="ECO:0000256" key="7">
    <source>
        <dbReference type="ARBA" id="ARBA00022741"/>
    </source>
</evidence>
<evidence type="ECO:0000313" key="20">
    <source>
        <dbReference type="Proteomes" id="UP000477951"/>
    </source>
</evidence>
<evidence type="ECO:0000256" key="13">
    <source>
        <dbReference type="SAM" id="Phobius"/>
    </source>
</evidence>
<keyword evidence="4" id="KW-0597">Phosphoprotein</keyword>
<dbReference type="Proteomes" id="UP000477951">
    <property type="component" value="Unassembled WGS sequence"/>
</dbReference>
<keyword evidence="10 13" id="KW-1133">Transmembrane helix</keyword>
<evidence type="ECO:0000256" key="3">
    <source>
        <dbReference type="ARBA" id="ARBA00012438"/>
    </source>
</evidence>
<name>A0A109CVE3_AGRVI</name>
<dbReference type="Pfam" id="PF00512">
    <property type="entry name" value="HisKA"/>
    <property type="match status" value="1"/>
</dbReference>
<evidence type="ECO:0000313" key="15">
    <source>
        <dbReference type="EMBL" id="KAA3530088.1"/>
    </source>
</evidence>
<keyword evidence="12 13" id="KW-0472">Membrane</keyword>
<organism evidence="17 19">
    <name type="scientific">Agrobacterium vitis</name>
    <name type="common">Rhizobium vitis</name>
    <dbReference type="NCBI Taxonomy" id="373"/>
    <lineage>
        <taxon>Bacteria</taxon>
        <taxon>Pseudomonadati</taxon>
        <taxon>Pseudomonadota</taxon>
        <taxon>Alphaproteobacteria</taxon>
        <taxon>Hyphomicrobiales</taxon>
        <taxon>Rhizobiaceae</taxon>
        <taxon>Rhizobium/Agrobacterium group</taxon>
        <taxon>Agrobacterium</taxon>
    </lineage>
</organism>
<evidence type="ECO:0000313" key="16">
    <source>
        <dbReference type="EMBL" id="MUZ71827.1"/>
    </source>
</evidence>
<evidence type="ECO:0000259" key="14">
    <source>
        <dbReference type="PROSITE" id="PS50109"/>
    </source>
</evidence>
<dbReference type="GeneID" id="60680673"/>
<evidence type="ECO:0000256" key="9">
    <source>
        <dbReference type="ARBA" id="ARBA00022840"/>
    </source>
</evidence>
<dbReference type="EMBL" id="WPHU01000001">
    <property type="protein sequence ID" value="MVA54951.1"/>
    <property type="molecule type" value="Genomic_DNA"/>
</dbReference>
<protein>
    <recommendedName>
        <fullName evidence="3">histidine kinase</fullName>
        <ecNumber evidence="3">2.7.13.3</ecNumber>
    </recommendedName>
</protein>
<dbReference type="InterPro" id="IPR036890">
    <property type="entry name" value="HATPase_C_sf"/>
</dbReference>
<dbReference type="OrthoDB" id="9809766at2"/>
<dbReference type="EMBL" id="QUSG01000002">
    <property type="protein sequence ID" value="KAA3530088.1"/>
    <property type="molecule type" value="Genomic_DNA"/>
</dbReference>
<evidence type="ECO:0000256" key="5">
    <source>
        <dbReference type="ARBA" id="ARBA00022679"/>
    </source>
</evidence>
<dbReference type="Gene3D" id="3.30.565.10">
    <property type="entry name" value="Histidine kinase-like ATPase, C-terminal domain"/>
    <property type="match status" value="1"/>
</dbReference>
<dbReference type="SMART" id="SM00387">
    <property type="entry name" value="HATPase_c"/>
    <property type="match status" value="1"/>
</dbReference>
<comment type="subcellular location">
    <subcellularLocation>
        <location evidence="2">Membrane</location>
        <topology evidence="2">Multi-pass membrane protein</topology>
    </subcellularLocation>
</comment>
<keyword evidence="9" id="KW-0067">ATP-binding</keyword>
<evidence type="ECO:0000313" key="19">
    <source>
        <dbReference type="Proteomes" id="UP000440716"/>
    </source>
</evidence>
<comment type="caution">
    <text evidence="17">The sequence shown here is derived from an EMBL/GenBank/DDBJ whole genome shotgun (WGS) entry which is preliminary data.</text>
</comment>
<evidence type="ECO:0000256" key="4">
    <source>
        <dbReference type="ARBA" id="ARBA00022553"/>
    </source>
</evidence>
<dbReference type="CDD" id="cd00075">
    <property type="entry name" value="HATPase"/>
    <property type="match status" value="1"/>
</dbReference>
<dbReference type="Proteomes" id="UP000440716">
    <property type="component" value="Unassembled WGS sequence"/>
</dbReference>
<feature type="transmembrane region" description="Helical" evidence="13">
    <location>
        <begin position="7"/>
        <end position="27"/>
    </location>
</feature>
<evidence type="ECO:0000256" key="2">
    <source>
        <dbReference type="ARBA" id="ARBA00004141"/>
    </source>
</evidence>
<dbReference type="GO" id="GO:0005524">
    <property type="term" value="F:ATP binding"/>
    <property type="evidence" value="ECO:0007669"/>
    <property type="project" value="UniProtKB-KW"/>
</dbReference>
<accession>A0A109CVE3</accession>
<dbReference type="SMART" id="SM00388">
    <property type="entry name" value="HisKA"/>
    <property type="match status" value="1"/>
</dbReference>
<keyword evidence="8 17" id="KW-0418">Kinase</keyword>
<dbReference type="AlphaFoldDB" id="A0A109CVE3"/>
<dbReference type="SUPFAM" id="SSF55874">
    <property type="entry name" value="ATPase domain of HSP90 chaperone/DNA topoisomerase II/histidine kinase"/>
    <property type="match status" value="1"/>
</dbReference>
<evidence type="ECO:0000256" key="11">
    <source>
        <dbReference type="ARBA" id="ARBA00023012"/>
    </source>
</evidence>
<evidence type="ECO:0000313" key="17">
    <source>
        <dbReference type="EMBL" id="MVA54951.1"/>
    </source>
</evidence>
<evidence type="ECO:0000256" key="8">
    <source>
        <dbReference type="ARBA" id="ARBA00022777"/>
    </source>
</evidence>
<dbReference type="PANTHER" id="PTHR45436">
    <property type="entry name" value="SENSOR HISTIDINE KINASE YKOH"/>
    <property type="match status" value="1"/>
</dbReference>
<dbReference type="PANTHER" id="PTHR45436:SF14">
    <property type="entry name" value="SENSOR PROTEIN QSEC"/>
    <property type="match status" value="1"/>
</dbReference>
<dbReference type="Pfam" id="PF08521">
    <property type="entry name" value="2CSK_N"/>
    <property type="match status" value="1"/>
</dbReference>
<evidence type="ECO:0000256" key="10">
    <source>
        <dbReference type="ARBA" id="ARBA00022989"/>
    </source>
</evidence>
<feature type="domain" description="Histidine kinase" evidence="14">
    <location>
        <begin position="245"/>
        <end position="456"/>
    </location>
</feature>
<dbReference type="CDD" id="cd00082">
    <property type="entry name" value="HisKA"/>
    <property type="match status" value="1"/>
</dbReference>
<dbReference type="InterPro" id="IPR013727">
    <property type="entry name" value="2CSK_N"/>
</dbReference>
<dbReference type="RefSeq" id="WP_060717366.1">
    <property type="nucleotide sequence ID" value="NZ_AP023269.1"/>
</dbReference>
<keyword evidence="5" id="KW-0808">Transferase</keyword>
<dbReference type="EC" id="2.7.13.3" evidence="3"/>
<evidence type="ECO:0000256" key="12">
    <source>
        <dbReference type="ARBA" id="ARBA00023136"/>
    </source>
</evidence>
<reference evidence="19 20" key="2">
    <citation type="submission" date="2019-12" db="EMBL/GenBank/DDBJ databases">
        <title>Whole-genome sequencing of Allorhizobium vitis.</title>
        <authorList>
            <person name="Gan H.M."/>
            <person name="Szegedi E."/>
            <person name="Burr T."/>
            <person name="Savka M.A."/>
        </authorList>
    </citation>
    <scope>NUCLEOTIDE SEQUENCE [LARGE SCALE GENOMIC DNA]</scope>
    <source>
        <strain evidence="17 19">CG415</strain>
        <strain evidence="16 20">CG516</strain>
    </source>
</reference>
<dbReference type="Gene3D" id="1.10.287.130">
    <property type="match status" value="1"/>
</dbReference>
<keyword evidence="6 13" id="KW-0812">Transmembrane</keyword>
<dbReference type="GO" id="GO:0000155">
    <property type="term" value="F:phosphorelay sensor kinase activity"/>
    <property type="evidence" value="ECO:0007669"/>
    <property type="project" value="InterPro"/>
</dbReference>
<dbReference type="Proteomes" id="UP000436911">
    <property type="component" value="Unassembled WGS sequence"/>
</dbReference>
<dbReference type="Pfam" id="PF02518">
    <property type="entry name" value="HATPase_c"/>
    <property type="match status" value="1"/>
</dbReference>
<comment type="catalytic activity">
    <reaction evidence="1">
        <text>ATP + protein L-histidine = ADP + protein N-phospho-L-histidine.</text>
        <dbReference type="EC" id="2.7.13.3"/>
    </reaction>
</comment>
<proteinExistence type="predicted"/>
<sequence length="460" mass="51334">MTLSQRLFLRILPTLIITIALVGAFAYRSADREIENIYDAELINDANTLWVLLNHPLAKNSDKPIVQIPDLDFNMDDQLSLNEDADDYADAHAFRAWKNGHLVMVSSNSFPESVPEFKRGFSNFQINNEAWRVYSLPIPDSPVTIEVAEKMALRDGLVANIILNLSFPLMFLIPAIAIVVWFVIHNGLNHIRVLVRQIRSRTPDDLSAISTDGLPRDLIPLVGSLNQFMEKLRISLTLERRFADLAAHQLRTPQAGIKLLLQLIERSDSEEERQALMKDLTASNERAMHLIEQMLNLARVSHQPLNLEDTNLFDLVAKVLADFGPIFNNRRLQVELSGDEEALVATDSTLLRMMIDNVIDNAIKYSPDGGTIQVAIVSKGPRWRVSISDSGPGIPVEHRDMVFQQFYRLPTTEQGGTGLGLAIAAGIAARLSVDIDLGVPDWGYGLRMDILVPGLHLAEA</sequence>
<dbReference type="InterPro" id="IPR003594">
    <property type="entry name" value="HATPase_dom"/>
</dbReference>
<feature type="transmembrane region" description="Helical" evidence="13">
    <location>
        <begin position="161"/>
        <end position="184"/>
    </location>
</feature>
<keyword evidence="11" id="KW-0902">Two-component regulatory system</keyword>
<reference evidence="15 18" key="1">
    <citation type="submission" date="2018-08" db="EMBL/GenBank/DDBJ databases">
        <title>Genome sequencing of Agrobacterium vitis strain ICMP 10754.</title>
        <authorList>
            <person name="Visnovsky S.B."/>
            <person name="Pitman A.R."/>
        </authorList>
    </citation>
    <scope>NUCLEOTIDE SEQUENCE [LARGE SCALE GENOMIC DNA]</scope>
    <source>
        <strain evidence="15 18">ICMP 10754</strain>
    </source>
</reference>
<dbReference type="GO" id="GO:0005886">
    <property type="term" value="C:plasma membrane"/>
    <property type="evidence" value="ECO:0007669"/>
    <property type="project" value="TreeGrafter"/>
</dbReference>
<keyword evidence="7" id="KW-0547">Nucleotide-binding</keyword>
<dbReference type="PROSITE" id="PS50109">
    <property type="entry name" value="HIS_KIN"/>
    <property type="match status" value="1"/>
</dbReference>